<feature type="region of interest" description="Disordered" evidence="2">
    <location>
        <begin position="1"/>
        <end position="32"/>
    </location>
</feature>
<evidence type="ECO:0000256" key="2">
    <source>
        <dbReference type="SAM" id="MobiDB-lite"/>
    </source>
</evidence>
<proteinExistence type="predicted"/>
<dbReference type="EMBL" id="DSRD01000029">
    <property type="protein sequence ID" value="HGW92740.1"/>
    <property type="molecule type" value="Genomic_DNA"/>
</dbReference>
<evidence type="ECO:0000313" key="3">
    <source>
        <dbReference type="EMBL" id="HGW92740.1"/>
    </source>
</evidence>
<feature type="compositionally biased region" description="Polar residues" evidence="2">
    <location>
        <begin position="11"/>
        <end position="29"/>
    </location>
</feature>
<feature type="compositionally biased region" description="Polar residues" evidence="2">
    <location>
        <begin position="652"/>
        <end position="666"/>
    </location>
</feature>
<feature type="coiled-coil region" evidence="1">
    <location>
        <begin position="380"/>
        <end position="407"/>
    </location>
</feature>
<comment type="caution">
    <text evidence="3">The sequence shown here is derived from an EMBL/GenBank/DDBJ whole genome shotgun (WGS) entry which is preliminary data.</text>
</comment>
<keyword evidence="1" id="KW-0175">Coiled coil</keyword>
<protein>
    <submittedName>
        <fullName evidence="3">Uncharacterized protein</fullName>
    </submittedName>
</protein>
<sequence length="680" mass="75089">MAVTTRAPKATRQSSYQGKPQRSQTSNHLTDPARLKHIYNTLTKAITAAPQGEFQSWEDVKGYVEEFSRATGKAPIAIELCDRDGDVRGFRFYLEQYPAERTSGSYLIKNLKAAGADLPVDDNYFTPSSLAAVLELESEQAPLDLDADEFILNDGDGTDATGDVNLDDDLINQPAQTRTTQPVAHSPGEKLGLIDEAIGDDDLTSPSPKKAVQRSVSKPRQSSRLTGRQEELIEASMLEAANQATQGLANGGGSTVDGLNIAGGTGQLATSTIAVAIALAKALDDPDQRRQAKLKRLADLAMQQAKRLDDLSERAEGLSLPPETPEPSIDEASPVVTEPFIKATNTLTNKTNQLSQKLDPALDSLEPLEINRQADVDEQITQIENYLKQLSKRLDRLEAAMTRLEKQFTQLQPPLRETEFEVFEPEDSINQSQPSTDVLNVVDTLVDEQPQAFTPNEPESDKDQSCYAASLWGYAQILQSSGEDSEIPLSDSKTLWIDTQNNSTRLLVADANLNDIWFEAEQSDSGHWQIHYNELSEDDRQAILNLPQTPAHYAQIAAAQGMVEAFQQQVMFGDRPVSFAWADGDGNPKYEFEVTEPRSDDSRSLTGYEVGSSHQVLTATLTASKPPQIQQCEISRDEMESLLRDLAPDPEQITQDKQSEQPTQRSQKQRQLKRPRLPEL</sequence>
<dbReference type="AlphaFoldDB" id="A0A832H4Y5"/>
<feature type="compositionally biased region" description="Basic residues" evidence="2">
    <location>
        <begin position="667"/>
        <end position="680"/>
    </location>
</feature>
<organism evidence="3">
    <name type="scientific">Oscillatoriales cyanobacterium SpSt-402</name>
    <dbReference type="NCBI Taxonomy" id="2282168"/>
    <lineage>
        <taxon>Bacteria</taxon>
        <taxon>Bacillati</taxon>
        <taxon>Cyanobacteriota</taxon>
        <taxon>Cyanophyceae</taxon>
        <taxon>Oscillatoriophycideae</taxon>
        <taxon>Oscillatoriales</taxon>
    </lineage>
</organism>
<feature type="region of interest" description="Disordered" evidence="2">
    <location>
        <begin position="646"/>
        <end position="680"/>
    </location>
</feature>
<evidence type="ECO:0000256" key="1">
    <source>
        <dbReference type="SAM" id="Coils"/>
    </source>
</evidence>
<accession>A0A832H4Y5</accession>
<dbReference type="Gene3D" id="1.20.5.340">
    <property type="match status" value="1"/>
</dbReference>
<gene>
    <name evidence="3" type="ORF">ENR47_00440</name>
</gene>
<feature type="region of interest" description="Disordered" evidence="2">
    <location>
        <begin position="309"/>
        <end position="331"/>
    </location>
</feature>
<name>A0A832H4Y5_9CYAN</name>
<feature type="compositionally biased region" description="Polar residues" evidence="2">
    <location>
        <begin position="214"/>
        <end position="226"/>
    </location>
</feature>
<reference evidence="3" key="1">
    <citation type="journal article" date="2020" name="mSystems">
        <title>Genome- and Community-Level Interaction Insights into Carbon Utilization and Element Cycling Functions of Hydrothermarchaeota in Hydrothermal Sediment.</title>
        <authorList>
            <person name="Zhou Z."/>
            <person name="Liu Y."/>
            <person name="Xu W."/>
            <person name="Pan J."/>
            <person name="Luo Z.H."/>
            <person name="Li M."/>
        </authorList>
    </citation>
    <scope>NUCLEOTIDE SEQUENCE [LARGE SCALE GENOMIC DNA]</scope>
    <source>
        <strain evidence="3">SpSt-402</strain>
    </source>
</reference>
<feature type="region of interest" description="Disordered" evidence="2">
    <location>
        <begin position="198"/>
        <end position="228"/>
    </location>
</feature>